<evidence type="ECO:0000313" key="16">
    <source>
        <dbReference type="Ensembl" id="ENSFCTP00005050749.1"/>
    </source>
</evidence>
<evidence type="ECO:0000256" key="6">
    <source>
        <dbReference type="ARBA" id="ARBA00023098"/>
    </source>
</evidence>
<dbReference type="PANTHER" id="PTHR42758">
    <property type="entry name" value="PHOSPHATIDYLGLYCEROL PHOSPHOLIPASE C"/>
    <property type="match status" value="1"/>
</dbReference>
<feature type="transmembrane region" description="Helical" evidence="14">
    <location>
        <begin position="341"/>
        <end position="364"/>
    </location>
</feature>
<keyword evidence="7 14" id="KW-0472">Membrane</keyword>
<dbReference type="InterPro" id="IPR017946">
    <property type="entry name" value="PLC-like_Pdiesterase_TIM-brl"/>
</dbReference>
<dbReference type="InterPro" id="IPR030395">
    <property type="entry name" value="GP_PDE_dom"/>
</dbReference>
<comment type="catalytic activity">
    <reaction evidence="8">
        <text>1-O-hexadecyl-sn-glycero-3-phosphocholine + H2O = 1-O-hexadecyl-sn-glycero-3-phosphate + choline + H(+)</text>
        <dbReference type="Rhea" id="RHEA:41143"/>
        <dbReference type="ChEBI" id="CHEBI:15354"/>
        <dbReference type="ChEBI" id="CHEBI:15377"/>
        <dbReference type="ChEBI" id="CHEBI:15378"/>
        <dbReference type="ChEBI" id="CHEBI:64496"/>
        <dbReference type="ChEBI" id="CHEBI:77580"/>
    </reaction>
    <physiologicalReaction direction="left-to-right" evidence="8">
        <dbReference type="Rhea" id="RHEA:41144"/>
    </physiologicalReaction>
</comment>
<evidence type="ECO:0000259" key="15">
    <source>
        <dbReference type="PROSITE" id="PS51704"/>
    </source>
</evidence>
<evidence type="ECO:0000256" key="11">
    <source>
        <dbReference type="ARBA" id="ARBA00048580"/>
    </source>
</evidence>
<comment type="catalytic activity">
    <reaction evidence="9">
        <text>N-(5Z,8Z,11Z,14Z-eicosatetraenoyl)-1-(9Z-octadecenoyl)-sn-glycero-3-phosphoethanolamine + H2O = N-(5Z,8Z,11Z,14Z-eicosatetraenoyl)-ethanolamine + 1-(9Z-octadecenoyl)-sn-glycero-3-phosphate + H(+)</text>
        <dbReference type="Rhea" id="RHEA:45544"/>
        <dbReference type="ChEBI" id="CHEBI:2700"/>
        <dbReference type="ChEBI" id="CHEBI:15377"/>
        <dbReference type="ChEBI" id="CHEBI:15378"/>
        <dbReference type="ChEBI" id="CHEBI:74544"/>
        <dbReference type="ChEBI" id="CHEBI:85223"/>
    </reaction>
    <physiologicalReaction direction="left-to-right" evidence="9">
        <dbReference type="Rhea" id="RHEA:45545"/>
    </physiologicalReaction>
</comment>
<evidence type="ECO:0000256" key="9">
    <source>
        <dbReference type="ARBA" id="ARBA00047392"/>
    </source>
</evidence>
<dbReference type="GeneTree" id="ENSGT00940000160759"/>
<reference evidence="16 17" key="1">
    <citation type="submission" date="2021-02" db="EMBL/GenBank/DDBJ databases">
        <title>Safari Cat Assemblies.</title>
        <authorList>
            <person name="Bredemeyer K.R."/>
            <person name="Murphy W.J."/>
        </authorList>
    </citation>
    <scope>NUCLEOTIDE SEQUENCE [LARGE SCALE GENOMIC DNA]</scope>
</reference>
<evidence type="ECO:0000256" key="13">
    <source>
        <dbReference type="SAM" id="MobiDB-lite"/>
    </source>
</evidence>
<keyword evidence="5 14" id="KW-1133">Transmembrane helix</keyword>
<feature type="domain" description="GP-PDE" evidence="15">
    <location>
        <begin position="185"/>
        <end position="454"/>
    </location>
</feature>
<protein>
    <recommendedName>
        <fullName evidence="15">GP-PDE domain-containing protein</fullName>
    </recommendedName>
</protein>
<reference evidence="16" key="2">
    <citation type="submission" date="2025-08" db="UniProtKB">
        <authorList>
            <consortium name="Ensembl"/>
        </authorList>
    </citation>
    <scope>IDENTIFICATION</scope>
    <source>
        <strain evidence="16">breed Abyssinian</strain>
    </source>
</reference>
<evidence type="ECO:0000256" key="3">
    <source>
        <dbReference type="ARBA" id="ARBA00022692"/>
    </source>
</evidence>
<name>A0ABI7ZUW0_FELCA</name>
<feature type="compositionally biased region" description="Polar residues" evidence="13">
    <location>
        <begin position="42"/>
        <end position="61"/>
    </location>
</feature>
<dbReference type="Pfam" id="PF03009">
    <property type="entry name" value="GDPD"/>
    <property type="match status" value="1"/>
</dbReference>
<comment type="catalytic activity">
    <reaction evidence="12">
        <text>N,1-di-(9Z-octadecenoyl)-sn-glycero-3-phosphoethanolamine + H2O = N-(9Z-octadecenoyl) ethanolamine + 1-(9Z-octadecenoyl)-sn-glycero-3-phosphate + H(+)</text>
        <dbReference type="Rhea" id="RHEA:56460"/>
        <dbReference type="ChEBI" id="CHEBI:15377"/>
        <dbReference type="ChEBI" id="CHEBI:15378"/>
        <dbReference type="ChEBI" id="CHEBI:71466"/>
        <dbReference type="ChEBI" id="CHEBI:74544"/>
        <dbReference type="ChEBI" id="CHEBI:85222"/>
    </reaction>
    <physiologicalReaction direction="left-to-right" evidence="12">
        <dbReference type="Rhea" id="RHEA:56461"/>
    </physiologicalReaction>
</comment>
<dbReference type="PROSITE" id="PS51704">
    <property type="entry name" value="GP_PDE"/>
    <property type="match status" value="1"/>
</dbReference>
<comment type="catalytic activity">
    <reaction evidence="10">
        <text>N-hexadecanoyl-1-(9Z-octadecenoyl)-sn-glycero-3-phosphoethanolamine + H2O = N-hexadecanoylethanolamine + 1-(9Z-octadecenoyl)-sn-glycero-3-phosphate + H(+)</text>
        <dbReference type="Rhea" id="RHEA:53168"/>
        <dbReference type="ChEBI" id="CHEBI:15377"/>
        <dbReference type="ChEBI" id="CHEBI:15378"/>
        <dbReference type="ChEBI" id="CHEBI:71464"/>
        <dbReference type="ChEBI" id="CHEBI:74544"/>
        <dbReference type="ChEBI" id="CHEBI:85217"/>
    </reaction>
    <physiologicalReaction direction="left-to-right" evidence="10">
        <dbReference type="Rhea" id="RHEA:53169"/>
    </physiologicalReaction>
</comment>
<evidence type="ECO:0000256" key="10">
    <source>
        <dbReference type="ARBA" id="ARBA00047538"/>
    </source>
</evidence>
<evidence type="ECO:0000256" key="1">
    <source>
        <dbReference type="ARBA" id="ARBA00004370"/>
    </source>
</evidence>
<keyword evidence="17" id="KW-1185">Reference proteome</keyword>
<evidence type="ECO:0000256" key="2">
    <source>
        <dbReference type="ARBA" id="ARBA00007277"/>
    </source>
</evidence>
<evidence type="ECO:0000256" key="5">
    <source>
        <dbReference type="ARBA" id="ARBA00022989"/>
    </source>
</evidence>
<evidence type="ECO:0000256" key="14">
    <source>
        <dbReference type="SAM" id="Phobius"/>
    </source>
</evidence>
<evidence type="ECO:0000256" key="12">
    <source>
        <dbReference type="ARBA" id="ARBA00048947"/>
    </source>
</evidence>
<feature type="region of interest" description="Disordered" evidence="13">
    <location>
        <begin position="1"/>
        <end position="75"/>
    </location>
</feature>
<evidence type="ECO:0000256" key="4">
    <source>
        <dbReference type="ARBA" id="ARBA00022801"/>
    </source>
</evidence>
<gene>
    <name evidence="16" type="primary">TRIB1</name>
</gene>
<keyword evidence="3 14" id="KW-0812">Transmembrane</keyword>
<accession>A0ABI7ZUW0</accession>
<dbReference type="SUPFAM" id="SSF51695">
    <property type="entry name" value="PLC-like phosphodiesterases"/>
    <property type="match status" value="1"/>
</dbReference>
<comment type="similarity">
    <text evidence="2">Belongs to the glycerophosphoryl diester phosphodiesterase family.</text>
</comment>
<comment type="subcellular location">
    <subcellularLocation>
        <location evidence="1">Membrane</location>
    </subcellularLocation>
</comment>
<reference evidence="16" key="3">
    <citation type="submission" date="2025-09" db="UniProtKB">
        <authorList>
            <consortium name="Ensembl"/>
        </authorList>
    </citation>
    <scope>IDENTIFICATION</scope>
    <source>
        <strain evidence="16">breed Abyssinian</strain>
    </source>
</reference>
<organism evidence="16 17">
    <name type="scientific">Felis catus</name>
    <name type="common">Cat</name>
    <name type="synonym">Felis silvestris catus</name>
    <dbReference type="NCBI Taxonomy" id="9685"/>
    <lineage>
        <taxon>Eukaryota</taxon>
        <taxon>Metazoa</taxon>
        <taxon>Chordata</taxon>
        <taxon>Craniata</taxon>
        <taxon>Vertebrata</taxon>
        <taxon>Euteleostomi</taxon>
        <taxon>Mammalia</taxon>
        <taxon>Eutheria</taxon>
        <taxon>Laurasiatheria</taxon>
        <taxon>Carnivora</taxon>
        <taxon>Feliformia</taxon>
        <taxon>Felidae</taxon>
        <taxon>Felinae</taxon>
        <taxon>Felis</taxon>
    </lineage>
</organism>
<proteinExistence type="inferred from homology"/>
<evidence type="ECO:0000256" key="7">
    <source>
        <dbReference type="ARBA" id="ARBA00023136"/>
    </source>
</evidence>
<dbReference type="Ensembl" id="ENSFCTT00005071528.1">
    <property type="protein sequence ID" value="ENSFCTP00005050749.1"/>
    <property type="gene ID" value="ENSFCTG00005025164.1"/>
</dbReference>
<comment type="catalytic activity">
    <reaction evidence="11">
        <text>1-O-(1Z-octadecenyl)-sn-glycero-3-phospho-N-hexadecanoyl-ethanolamine + H2O = 1-O-(1Z-octadecenyl)-sn-glycero-3-phosphate + N-hexadecanoylethanolamine + H(+)</text>
        <dbReference type="Rhea" id="RHEA:53184"/>
        <dbReference type="ChEBI" id="CHEBI:15377"/>
        <dbReference type="ChEBI" id="CHEBI:15378"/>
        <dbReference type="ChEBI" id="CHEBI:71464"/>
        <dbReference type="ChEBI" id="CHEBI:137009"/>
        <dbReference type="ChEBI" id="CHEBI:137017"/>
    </reaction>
    <physiologicalReaction direction="left-to-right" evidence="11">
        <dbReference type="Rhea" id="RHEA:53185"/>
    </physiologicalReaction>
</comment>
<keyword evidence="6" id="KW-0443">Lipid metabolism</keyword>
<evidence type="ECO:0000313" key="17">
    <source>
        <dbReference type="Proteomes" id="UP000823872"/>
    </source>
</evidence>
<evidence type="ECO:0000256" key="8">
    <source>
        <dbReference type="ARBA" id="ARBA00036083"/>
    </source>
</evidence>
<dbReference type="PANTHER" id="PTHR42758:SF3">
    <property type="entry name" value="LYSOPHOSPHOLIPASE D GDPD3"/>
    <property type="match status" value="1"/>
</dbReference>
<keyword evidence="4" id="KW-0378">Hydrolase</keyword>
<dbReference type="Gene3D" id="3.20.20.190">
    <property type="entry name" value="Phosphatidylinositol (PI) phosphodiesterase"/>
    <property type="match status" value="1"/>
</dbReference>
<dbReference type="Proteomes" id="UP000823872">
    <property type="component" value="Chromosome E3"/>
</dbReference>
<sequence>RRESQSCRAPLLPVPPPRLNPAAWPQAKSRLSRSQGCGGYQRWSQPTLARQSAEAAQSIRSSRVCGSGSPERQRDHELSALLRPARPGQLCHAVHLLPAPASPAAHTLGSSLPATPGGPPSRIWRTTGEHHGGHGEVSAPASCELRDTRRRHSLPSLSDRGPLEVCSAQPAHPAVNSGPRSPKPPRCPVVCPVPSPGPLRTDLHSHSSLAQRSDFLELDCQLTRDGVVVVSHDKNLSRQSGVNRDVSSLDFEELPLYKEELEVYFSPGRFAHGSDRHMVSLEDVFQRFPRMPMSVEIKEENEELINKIAGLVRHFDRNEITVWATEKSSVMKKCRAANPEMPFSFTIGRAIWLLLLYYLGLLPFASIPERFFFCFLPTIINRTYFPFSCSGLNQLAAVISKWLIMRKSLIHHLEQRGVQVVFWCLNEESDFEVAYGLGASGVMTDYPTALRRYLDNHGGAAQAS</sequence>
<dbReference type="InterPro" id="IPR052271">
    <property type="entry name" value="GDPD-Related"/>
</dbReference>